<feature type="transmembrane region" description="Helical" evidence="1">
    <location>
        <begin position="374"/>
        <end position="395"/>
    </location>
</feature>
<feature type="transmembrane region" description="Helical" evidence="1">
    <location>
        <begin position="79"/>
        <end position="97"/>
    </location>
</feature>
<evidence type="ECO:0000313" key="2">
    <source>
        <dbReference type="EMBL" id="MBD2179803.1"/>
    </source>
</evidence>
<feature type="transmembrane region" description="Helical" evidence="1">
    <location>
        <begin position="140"/>
        <end position="158"/>
    </location>
</feature>
<gene>
    <name evidence="2" type="ORF">H6G03_01535</name>
</gene>
<reference evidence="2" key="1">
    <citation type="journal article" date="2015" name="ISME J.">
        <title>Draft Genome Sequence of Streptomyces incarnatus NRRL8089, which Produces the Nucleoside Antibiotic Sinefungin.</title>
        <authorList>
            <person name="Oshima K."/>
            <person name="Hattori M."/>
            <person name="Shimizu H."/>
            <person name="Fukuda K."/>
            <person name="Nemoto M."/>
            <person name="Inagaki K."/>
            <person name="Tamura T."/>
        </authorList>
    </citation>
    <scope>NUCLEOTIDE SEQUENCE</scope>
    <source>
        <strain evidence="2">FACHB-1375</strain>
    </source>
</reference>
<feature type="transmembrane region" description="Helical" evidence="1">
    <location>
        <begin position="402"/>
        <end position="418"/>
    </location>
</feature>
<sequence length="478" mass="54110">MKLLIALLAVVAIFLFSFSNWRRAVKIAFFLIVIEGALRKWVLPQASELIYFLKDFFLLGAYLKYYVAGGERKFPIKNHLVNAMIFMAAGWCLLQAFNPSLGSPIIGLFGLKTYLFYIPFIWMMPVLFPTEEELYKFLRSHLFLLIPVGILGVVQFFSPASSPINSYVQSEVAKVEVATFINSDLTAGGVRITGTFSYINNYAAYLLACFSLLLPILSFKQSRWWQWATIAELLLWTVNSFMTGSRSTVFSAVIILGGYLGIRTLTNPYAVFRLLKPFLIPSVVVSMASLIWFRPAVDAFLNRTSAGRDISDRVFGTLSEPFNYINFKGIDGFGAGATHLGGAALRLALNLPPGEVIPVGYEAEMGRIALELGVIGFIIWYALRVSIIIALFMVFWKLKRPFLRQLALTAFLLHAIWINGQLVFHHTFATYYWFSTGFIFLLPRLEQVMNWQEQLQWLNQNAQAAYLPDSPDRQSEFS</sequence>
<evidence type="ECO:0000256" key="1">
    <source>
        <dbReference type="SAM" id="Phobius"/>
    </source>
</evidence>
<keyword evidence="1" id="KW-0472">Membrane</keyword>
<feature type="transmembrane region" description="Helical" evidence="1">
    <location>
        <begin position="199"/>
        <end position="217"/>
    </location>
</feature>
<evidence type="ECO:0000313" key="3">
    <source>
        <dbReference type="Proteomes" id="UP000641646"/>
    </source>
</evidence>
<keyword evidence="1" id="KW-1133">Transmembrane helix</keyword>
<name>A0A926V9L2_9CYAN</name>
<feature type="transmembrane region" description="Helical" evidence="1">
    <location>
        <begin position="109"/>
        <end position="128"/>
    </location>
</feature>
<dbReference type="RefSeq" id="WP_190461359.1">
    <property type="nucleotide sequence ID" value="NZ_JACJPW010000002.1"/>
</dbReference>
<organism evidence="2 3">
    <name type="scientific">Aerosakkonema funiforme FACHB-1375</name>
    <dbReference type="NCBI Taxonomy" id="2949571"/>
    <lineage>
        <taxon>Bacteria</taxon>
        <taxon>Bacillati</taxon>
        <taxon>Cyanobacteriota</taxon>
        <taxon>Cyanophyceae</taxon>
        <taxon>Oscillatoriophycideae</taxon>
        <taxon>Aerosakkonematales</taxon>
        <taxon>Aerosakkonemataceae</taxon>
        <taxon>Aerosakkonema</taxon>
    </lineage>
</organism>
<feature type="transmembrane region" description="Helical" evidence="1">
    <location>
        <begin position="278"/>
        <end position="297"/>
    </location>
</feature>
<comment type="caution">
    <text evidence="2">The sequence shown here is derived from an EMBL/GenBank/DDBJ whole genome shotgun (WGS) entry which is preliminary data.</text>
</comment>
<protein>
    <submittedName>
        <fullName evidence="2">Uncharacterized protein</fullName>
    </submittedName>
</protein>
<dbReference type="EMBL" id="JACJPW010000002">
    <property type="protein sequence ID" value="MBD2179803.1"/>
    <property type="molecule type" value="Genomic_DNA"/>
</dbReference>
<dbReference type="AlphaFoldDB" id="A0A926V9L2"/>
<reference evidence="2" key="2">
    <citation type="submission" date="2020-08" db="EMBL/GenBank/DDBJ databases">
        <authorList>
            <person name="Chen M."/>
            <person name="Teng W."/>
            <person name="Zhao L."/>
            <person name="Hu C."/>
            <person name="Zhou Y."/>
            <person name="Han B."/>
            <person name="Song L."/>
            <person name="Shu W."/>
        </authorList>
    </citation>
    <scope>NUCLEOTIDE SEQUENCE</scope>
    <source>
        <strain evidence="2">FACHB-1375</strain>
    </source>
</reference>
<dbReference type="Proteomes" id="UP000641646">
    <property type="component" value="Unassembled WGS sequence"/>
</dbReference>
<proteinExistence type="predicted"/>
<accession>A0A926V9L2</accession>
<keyword evidence="3" id="KW-1185">Reference proteome</keyword>
<keyword evidence="1" id="KW-0812">Transmembrane</keyword>